<evidence type="ECO:0000259" key="6">
    <source>
        <dbReference type="Pfam" id="PF01628"/>
    </source>
</evidence>
<feature type="domain" description="Heat-inducible transcription repressor HrcA C-terminal" evidence="6">
    <location>
        <begin position="103"/>
        <end position="318"/>
    </location>
</feature>
<dbReference type="InterPro" id="IPR021153">
    <property type="entry name" value="HrcA_C"/>
</dbReference>
<dbReference type="Gene3D" id="3.30.390.60">
    <property type="entry name" value="Heat-inducible transcription repressor hrca homolog, domain 3"/>
    <property type="match status" value="1"/>
</dbReference>
<dbReference type="SUPFAM" id="SSF55781">
    <property type="entry name" value="GAF domain-like"/>
    <property type="match status" value="1"/>
</dbReference>
<comment type="function">
    <text evidence="5">Negative regulator of class I heat shock genes (grpE-dnaK-dnaJ and groELS operons). Prevents heat-shock induction of these operons.</text>
</comment>
<keyword evidence="1 5" id="KW-0678">Repressor</keyword>
<dbReference type="PANTHER" id="PTHR34824:SF1">
    <property type="entry name" value="HEAT-INDUCIBLE TRANSCRIPTION REPRESSOR HRCA"/>
    <property type="match status" value="1"/>
</dbReference>
<dbReference type="InterPro" id="IPR005104">
    <property type="entry name" value="WHTH_HrcA_DNA-bd"/>
</dbReference>
<dbReference type="Proteomes" id="UP000823915">
    <property type="component" value="Unassembled WGS sequence"/>
</dbReference>
<dbReference type="Pfam" id="PF01628">
    <property type="entry name" value="HrcA"/>
    <property type="match status" value="1"/>
</dbReference>
<dbReference type="InterPro" id="IPR036388">
    <property type="entry name" value="WH-like_DNA-bd_sf"/>
</dbReference>
<evidence type="ECO:0000256" key="3">
    <source>
        <dbReference type="ARBA" id="ARBA00023016"/>
    </source>
</evidence>
<evidence type="ECO:0000259" key="7">
    <source>
        <dbReference type="Pfam" id="PF03444"/>
    </source>
</evidence>
<dbReference type="InterPro" id="IPR029016">
    <property type="entry name" value="GAF-like_dom_sf"/>
</dbReference>
<proteinExistence type="inferred from homology"/>
<dbReference type="HAMAP" id="MF_00081">
    <property type="entry name" value="HrcA"/>
    <property type="match status" value="1"/>
</dbReference>
<evidence type="ECO:0000256" key="4">
    <source>
        <dbReference type="ARBA" id="ARBA00023163"/>
    </source>
</evidence>
<dbReference type="SUPFAM" id="SSF46785">
    <property type="entry name" value="Winged helix' DNA-binding domain"/>
    <property type="match status" value="1"/>
</dbReference>
<dbReference type="AlphaFoldDB" id="A0A9D2C0F4"/>
<keyword evidence="4 5" id="KW-0804">Transcription</keyword>
<name>A0A9D2C0F4_9FIRM</name>
<keyword evidence="2 5" id="KW-0805">Transcription regulation</keyword>
<dbReference type="GO" id="GO:0003677">
    <property type="term" value="F:DNA binding"/>
    <property type="evidence" value="ECO:0007669"/>
    <property type="project" value="InterPro"/>
</dbReference>
<sequence length="341" mass="37359">MELTPRKEKILSSVVTGYVRTGEPVGSKAIAEQIGVSSATVRNEMADLIELGLLEQPHTSAGRVPSQKGYREYVDRLMRVPALQEEEKRYLDSMLAGSAYDPERLLLRASQVLSGATRYAAAATTPSGATARVKGVQLVQTSRRTAMLLMMSTAGTMKSRVFHCDFDLTSEMLRVFFRVFNQKVTGRAVAEITPAFVQSMAASLGQMYVLVGSPLRALLETAQDTRETQVYLSGQMNLLFYPELEQVGARRIMEFLERKEDLVGLLGQKPGRVTVLIGRESGRAELGSCSLVVARYGVGGQDAGALAVIGPVRMDYPKLTALCQYLAKRVGDLLTVLQREE</sequence>
<accession>A0A9D2C0F4</accession>
<protein>
    <recommendedName>
        <fullName evidence="5">Heat-inducible transcription repressor HrcA</fullName>
    </recommendedName>
</protein>
<feature type="domain" description="Winged helix-turn-helix transcription repressor HrcA DNA-binding" evidence="7">
    <location>
        <begin position="2"/>
        <end position="71"/>
    </location>
</feature>
<dbReference type="EMBL" id="DXDU01000133">
    <property type="protein sequence ID" value="HIY27173.1"/>
    <property type="molecule type" value="Genomic_DNA"/>
</dbReference>
<evidence type="ECO:0000256" key="5">
    <source>
        <dbReference type="HAMAP-Rule" id="MF_00081"/>
    </source>
</evidence>
<gene>
    <name evidence="5 8" type="primary">hrcA</name>
    <name evidence="8" type="ORF">H9838_08395</name>
</gene>
<evidence type="ECO:0000313" key="8">
    <source>
        <dbReference type="EMBL" id="HIY27173.1"/>
    </source>
</evidence>
<dbReference type="GO" id="GO:0045892">
    <property type="term" value="P:negative regulation of DNA-templated transcription"/>
    <property type="evidence" value="ECO:0007669"/>
    <property type="project" value="UniProtKB-UniRule"/>
</dbReference>
<comment type="similarity">
    <text evidence="5">Belongs to the HrcA family.</text>
</comment>
<reference evidence="8" key="1">
    <citation type="journal article" date="2021" name="PeerJ">
        <title>Extensive microbial diversity within the chicken gut microbiome revealed by metagenomics and culture.</title>
        <authorList>
            <person name="Gilroy R."/>
            <person name="Ravi A."/>
            <person name="Getino M."/>
            <person name="Pursley I."/>
            <person name="Horton D.L."/>
            <person name="Alikhan N.F."/>
            <person name="Baker D."/>
            <person name="Gharbi K."/>
            <person name="Hall N."/>
            <person name="Watson M."/>
            <person name="Adriaenssens E.M."/>
            <person name="Foster-Nyarko E."/>
            <person name="Jarju S."/>
            <person name="Secka A."/>
            <person name="Antonio M."/>
            <person name="Oren A."/>
            <person name="Chaudhuri R.R."/>
            <person name="La Ragione R."/>
            <person name="Hildebrand F."/>
            <person name="Pallen M.J."/>
        </authorList>
    </citation>
    <scope>NUCLEOTIDE SEQUENCE</scope>
    <source>
        <strain evidence="8">1282</strain>
    </source>
</reference>
<organism evidence="8 9">
    <name type="scientific">Candidatus Acutalibacter pullistercoris</name>
    <dbReference type="NCBI Taxonomy" id="2838418"/>
    <lineage>
        <taxon>Bacteria</taxon>
        <taxon>Bacillati</taxon>
        <taxon>Bacillota</taxon>
        <taxon>Clostridia</taxon>
        <taxon>Eubacteriales</taxon>
        <taxon>Acutalibacteraceae</taxon>
        <taxon>Acutalibacter</taxon>
    </lineage>
</organism>
<keyword evidence="3 5" id="KW-0346">Stress response</keyword>
<dbReference type="Gene3D" id="1.10.10.10">
    <property type="entry name" value="Winged helix-like DNA-binding domain superfamily/Winged helix DNA-binding domain"/>
    <property type="match status" value="1"/>
</dbReference>
<comment type="caution">
    <text evidence="8">The sequence shown here is derived from an EMBL/GenBank/DDBJ whole genome shotgun (WGS) entry which is preliminary data.</text>
</comment>
<dbReference type="InterPro" id="IPR002571">
    <property type="entry name" value="HrcA"/>
</dbReference>
<evidence type="ECO:0000256" key="2">
    <source>
        <dbReference type="ARBA" id="ARBA00023015"/>
    </source>
</evidence>
<reference evidence="8" key="2">
    <citation type="submission" date="2021-04" db="EMBL/GenBank/DDBJ databases">
        <authorList>
            <person name="Gilroy R."/>
        </authorList>
    </citation>
    <scope>NUCLEOTIDE SEQUENCE</scope>
    <source>
        <strain evidence="8">1282</strain>
    </source>
</reference>
<dbReference type="InterPro" id="IPR023120">
    <property type="entry name" value="WHTH_transcript_rep_HrcA_IDD"/>
</dbReference>
<dbReference type="Gene3D" id="3.30.450.40">
    <property type="match status" value="1"/>
</dbReference>
<dbReference type="NCBIfam" id="TIGR00331">
    <property type="entry name" value="hrcA"/>
    <property type="match status" value="1"/>
</dbReference>
<dbReference type="InterPro" id="IPR036390">
    <property type="entry name" value="WH_DNA-bd_sf"/>
</dbReference>
<evidence type="ECO:0000313" key="9">
    <source>
        <dbReference type="Proteomes" id="UP000823915"/>
    </source>
</evidence>
<dbReference type="Pfam" id="PF03444">
    <property type="entry name" value="WHD_HrcA"/>
    <property type="match status" value="1"/>
</dbReference>
<dbReference type="PIRSF" id="PIRSF005485">
    <property type="entry name" value="HrcA"/>
    <property type="match status" value="1"/>
</dbReference>
<evidence type="ECO:0000256" key="1">
    <source>
        <dbReference type="ARBA" id="ARBA00022491"/>
    </source>
</evidence>
<dbReference type="PANTHER" id="PTHR34824">
    <property type="entry name" value="HEAT-INDUCIBLE TRANSCRIPTION REPRESSOR HRCA"/>
    <property type="match status" value="1"/>
</dbReference>